<evidence type="ECO:0008006" key="3">
    <source>
        <dbReference type="Google" id="ProtNLM"/>
    </source>
</evidence>
<organism evidence="1 2">
    <name type="scientific">Tritrichomonas musculus</name>
    <dbReference type="NCBI Taxonomy" id="1915356"/>
    <lineage>
        <taxon>Eukaryota</taxon>
        <taxon>Metamonada</taxon>
        <taxon>Parabasalia</taxon>
        <taxon>Tritrichomonadida</taxon>
        <taxon>Tritrichomonadidae</taxon>
        <taxon>Tritrichomonas</taxon>
    </lineage>
</organism>
<keyword evidence="2" id="KW-1185">Reference proteome</keyword>
<evidence type="ECO:0000313" key="1">
    <source>
        <dbReference type="EMBL" id="KAK8882478.1"/>
    </source>
</evidence>
<evidence type="ECO:0000313" key="2">
    <source>
        <dbReference type="Proteomes" id="UP001470230"/>
    </source>
</evidence>
<dbReference type="SUPFAM" id="SSF47473">
    <property type="entry name" value="EF-hand"/>
    <property type="match status" value="4"/>
</dbReference>
<sequence>MECTKILQRIYAFISSRTLDLTDELSSFDYKKNGLISEISFPRCVNQFGLQLSPSQFKLLINEFSHDGYINIQDFVNAVNNSDKIISLEETTKNLTCYSELDQLKEVLIKRRQTLYDIFRKYDRYNNGKVPSSCYYTEFGFGPIIKKIVSSYEIDGQIEYNQMQKDLQMPSINGDNSTDLPNEFNTLVHFINSRGINVRQILDRFSSTDDVASGQLSPRSFISFVSSIGVNFDPAVMEKIISIFRLTNGNYDVEKFCFLVEKASFQSAVQENLKNKSINISQQRLNTIDPLKAFDNIKSYFKSHRINVNDAFTVLDQEGLNGIVDEARFVRLLQYQFNMNKLEIIQAASLFPGDRNETVNYHQFIESIEDKPAIPQVTIDTVVEKVKKMLTENHKRIRPLAARFDKEQSGDITMNQLISVFQMCQVRLMNLELVLLRNGFPGYSDKSIDWISLSNVVDPTEPDMNQTIVNRKTQILENEARLPIDRCVPDNVTNAIRKVALMCAKQNIDLSTQLVKLDSDFNGTIHQMKFLNFMGSSPLSIEPSILRVILGFYRLNGSIYVDYVTFCRDLSAVDLSSDYQQQIIDSNNNNNFNTNSNDIENVRLPKNIPMIVHLLLKKYRLFISQNPRLNLYSPFLQVDSGKTGFISASKVQACFNYIGFETSRNELETTINTFRDDRKYNIFNYYMFVKAAELETSTSNVSELTPEVQKEVTEAQIMIKDRLSSRNRSINLAFKGIIRPSISIQMFFERLASMDLALRSAQANALVKKYRIDQTDQIDWRRFCADIEKCNTVQF</sequence>
<dbReference type="Proteomes" id="UP001470230">
    <property type="component" value="Unassembled WGS sequence"/>
</dbReference>
<protein>
    <recommendedName>
        <fullName evidence="3">EF hand family protein</fullName>
    </recommendedName>
</protein>
<dbReference type="EMBL" id="JAPFFF010000009">
    <property type="protein sequence ID" value="KAK8882478.1"/>
    <property type="molecule type" value="Genomic_DNA"/>
</dbReference>
<dbReference type="PANTHER" id="PTHR20875:SF0">
    <property type="entry name" value="GH12158P"/>
    <property type="match status" value="1"/>
</dbReference>
<accession>A0ABR2JV41</accession>
<name>A0ABR2JV41_9EUKA</name>
<dbReference type="InterPro" id="IPR052603">
    <property type="entry name" value="EFCB6"/>
</dbReference>
<dbReference type="InterPro" id="IPR011992">
    <property type="entry name" value="EF-hand-dom_pair"/>
</dbReference>
<dbReference type="Gene3D" id="1.10.238.10">
    <property type="entry name" value="EF-hand"/>
    <property type="match status" value="4"/>
</dbReference>
<comment type="caution">
    <text evidence="1">The sequence shown here is derived from an EMBL/GenBank/DDBJ whole genome shotgun (WGS) entry which is preliminary data.</text>
</comment>
<gene>
    <name evidence="1" type="ORF">M9Y10_045120</name>
</gene>
<reference evidence="1 2" key="1">
    <citation type="submission" date="2024-04" db="EMBL/GenBank/DDBJ databases">
        <title>Tritrichomonas musculus Genome.</title>
        <authorList>
            <person name="Alves-Ferreira E."/>
            <person name="Grigg M."/>
            <person name="Lorenzi H."/>
            <person name="Galac M."/>
        </authorList>
    </citation>
    <scope>NUCLEOTIDE SEQUENCE [LARGE SCALE GENOMIC DNA]</scope>
    <source>
        <strain evidence="1 2">EAF2021</strain>
    </source>
</reference>
<proteinExistence type="predicted"/>
<dbReference type="PANTHER" id="PTHR20875">
    <property type="entry name" value="EF-HAND CALCIUM-BINDING DOMAIN-CONTAINING PROTEIN 6-RELATED"/>
    <property type="match status" value="1"/>
</dbReference>